<dbReference type="GO" id="GO:0005975">
    <property type="term" value="P:carbohydrate metabolic process"/>
    <property type="evidence" value="ECO:0007669"/>
    <property type="project" value="InterPro"/>
</dbReference>
<accession>A0A366L5H2</accession>
<name>A0A366L5H2_9SPHI</name>
<evidence type="ECO:0000313" key="3">
    <source>
        <dbReference type="EMBL" id="RBQ09030.1"/>
    </source>
</evidence>
<reference evidence="3 4" key="1">
    <citation type="submission" date="2018-07" db="EMBL/GenBank/DDBJ databases">
        <title>A draft genome of a endophytic bacteria, a new species of Pedobacter.</title>
        <authorList>
            <person name="Zhang Z.D."/>
            <person name="Chen Z.J."/>
        </authorList>
    </citation>
    <scope>NUCLEOTIDE SEQUENCE [LARGE SCALE GENOMIC DNA]</scope>
    <source>
        <strain evidence="3 4">RS10</strain>
    </source>
</reference>
<dbReference type="EMBL" id="QNQU01000005">
    <property type="protein sequence ID" value="RBQ09030.1"/>
    <property type="molecule type" value="Genomic_DNA"/>
</dbReference>
<comment type="caution">
    <text evidence="3">The sequence shown here is derived from an EMBL/GenBank/DDBJ whole genome shotgun (WGS) entry which is preliminary data.</text>
</comment>
<organism evidence="3 4">
    <name type="scientific">Pedobacter miscanthi</name>
    <dbReference type="NCBI Taxonomy" id="2259170"/>
    <lineage>
        <taxon>Bacteria</taxon>
        <taxon>Pseudomonadati</taxon>
        <taxon>Bacteroidota</taxon>
        <taxon>Sphingobacteriia</taxon>
        <taxon>Sphingobacteriales</taxon>
        <taxon>Sphingobacteriaceae</taxon>
        <taxon>Pedobacter</taxon>
    </lineage>
</organism>
<gene>
    <name evidence="3" type="ORF">DRW42_07460</name>
</gene>
<dbReference type="AlphaFoldDB" id="A0A366L5H2"/>
<keyword evidence="3" id="KW-0378">Hydrolase</keyword>
<dbReference type="Proteomes" id="UP000252081">
    <property type="component" value="Unassembled WGS sequence"/>
</dbReference>
<evidence type="ECO:0000313" key="4">
    <source>
        <dbReference type="Proteomes" id="UP000252081"/>
    </source>
</evidence>
<comment type="similarity">
    <text evidence="1">Belongs to the glycosyl hydrolase 16 family.</text>
</comment>
<dbReference type="PROSITE" id="PS51257">
    <property type="entry name" value="PROKAR_LIPOPROTEIN"/>
    <property type="match status" value="1"/>
</dbReference>
<dbReference type="InterPro" id="IPR050546">
    <property type="entry name" value="Glycosyl_Hydrlase_16"/>
</dbReference>
<dbReference type="GO" id="GO:0004553">
    <property type="term" value="F:hydrolase activity, hydrolyzing O-glycosyl compounds"/>
    <property type="evidence" value="ECO:0007669"/>
    <property type="project" value="InterPro"/>
</dbReference>
<dbReference type="InterPro" id="IPR013320">
    <property type="entry name" value="ConA-like_dom_sf"/>
</dbReference>
<sequence>MRKLPNHLKKMAGTMLLFTVLVSACKKTEKQETSVPADETATPRALTLVWQDEFDGTSLNTSKWNYENGNLGVNNEKQYYQSSNVSVSGGNLIITARKQTVGGQPYTSGRINTNGKFSIKYGRIEARMKLPMVQGTWPAFWMLGSNIGTVGWPKCGEIDIMEHVNTSNSVLGTIHWDNNGYVYYSNNTNTTPGNYHVYAVEWTSLGIRWYVDGNLYATANTTNNINGTDEFHKQFFIILNMAMGGNLAGQTINDAALPTSMSVDYVRVYNIT</sequence>
<feature type="domain" description="GH16" evidence="2">
    <location>
        <begin position="28"/>
        <end position="272"/>
    </location>
</feature>
<dbReference type="RefSeq" id="WP_113948204.1">
    <property type="nucleotide sequence ID" value="NZ_QNQU01000005.1"/>
</dbReference>
<dbReference type="PANTHER" id="PTHR10963:SF55">
    <property type="entry name" value="GLYCOSIDE HYDROLASE FAMILY 16 PROTEIN"/>
    <property type="match status" value="1"/>
</dbReference>
<dbReference type="CDD" id="cd08023">
    <property type="entry name" value="GH16_laminarinase_like"/>
    <property type="match status" value="1"/>
</dbReference>
<dbReference type="PROSITE" id="PS51762">
    <property type="entry name" value="GH16_2"/>
    <property type="match status" value="1"/>
</dbReference>
<dbReference type="PANTHER" id="PTHR10963">
    <property type="entry name" value="GLYCOSYL HYDROLASE-RELATED"/>
    <property type="match status" value="1"/>
</dbReference>
<dbReference type="Gene3D" id="2.60.120.200">
    <property type="match status" value="1"/>
</dbReference>
<evidence type="ECO:0000256" key="1">
    <source>
        <dbReference type="ARBA" id="ARBA00006865"/>
    </source>
</evidence>
<keyword evidence="4" id="KW-1185">Reference proteome</keyword>
<dbReference type="Pfam" id="PF00722">
    <property type="entry name" value="Glyco_hydro_16"/>
    <property type="match status" value="1"/>
</dbReference>
<dbReference type="InterPro" id="IPR000757">
    <property type="entry name" value="Beta-glucanase-like"/>
</dbReference>
<protein>
    <submittedName>
        <fullName evidence="3">Glycoside hydrolase family 16 protein</fullName>
    </submittedName>
</protein>
<proteinExistence type="inferred from homology"/>
<dbReference type="SUPFAM" id="SSF49899">
    <property type="entry name" value="Concanavalin A-like lectins/glucanases"/>
    <property type="match status" value="1"/>
</dbReference>
<evidence type="ECO:0000259" key="2">
    <source>
        <dbReference type="PROSITE" id="PS51762"/>
    </source>
</evidence>
<dbReference type="OrthoDB" id="9809583at2"/>